<proteinExistence type="predicted"/>
<dbReference type="Proteomes" id="UP000593571">
    <property type="component" value="Unassembled WGS sequence"/>
</dbReference>
<protein>
    <submittedName>
        <fullName evidence="1">RNA binding motif protein 25</fullName>
    </submittedName>
</protein>
<reference evidence="1 2" key="1">
    <citation type="journal article" date="2020" name="Nature">
        <title>Six reference-quality genomes reveal evolution of bat adaptations.</title>
        <authorList>
            <person name="Jebb D."/>
            <person name="Huang Z."/>
            <person name="Pippel M."/>
            <person name="Hughes G.M."/>
            <person name="Lavrichenko K."/>
            <person name="Devanna P."/>
            <person name="Winkler S."/>
            <person name="Jermiin L.S."/>
            <person name="Skirmuntt E.C."/>
            <person name="Katzourakis A."/>
            <person name="Burkitt-Gray L."/>
            <person name="Ray D.A."/>
            <person name="Sullivan K.A.M."/>
            <person name="Roscito J.G."/>
            <person name="Kirilenko B.M."/>
            <person name="Davalos L.M."/>
            <person name="Corthals A.P."/>
            <person name="Power M.L."/>
            <person name="Jones G."/>
            <person name="Ransome R.D."/>
            <person name="Dechmann D.K.N."/>
            <person name="Locatelli A.G."/>
            <person name="Puechmaille S.J."/>
            <person name="Fedrigo O."/>
            <person name="Jarvis E.D."/>
            <person name="Hiller M."/>
            <person name="Vernes S.C."/>
            <person name="Myers E.W."/>
            <person name="Teeling E.C."/>
        </authorList>
    </citation>
    <scope>NUCLEOTIDE SEQUENCE [LARGE SCALE GENOMIC DNA]</scope>
    <source>
        <strain evidence="1">MRouAeg1</strain>
        <tissue evidence="1">Muscle</tissue>
    </source>
</reference>
<gene>
    <name evidence="1" type="ORF">HJG63_016476</name>
</gene>
<comment type="caution">
    <text evidence="1">The sequence shown here is derived from an EMBL/GenBank/DDBJ whole genome shotgun (WGS) entry which is preliminary data.</text>
</comment>
<sequence>MTYRLERKSYLLKLMQRQRHNWMNGKQRRKLLMGMPGQKLSLMMMKKP</sequence>
<accession>A0A7J8IQT9</accession>
<dbReference type="EMBL" id="JACASE010000003">
    <property type="protein sequence ID" value="KAF6486963.1"/>
    <property type="molecule type" value="Genomic_DNA"/>
</dbReference>
<keyword evidence="2" id="KW-1185">Reference proteome</keyword>
<name>A0A7J8IQT9_ROUAE</name>
<organism evidence="1 2">
    <name type="scientific">Rousettus aegyptiacus</name>
    <name type="common">Egyptian fruit bat</name>
    <name type="synonym">Pteropus aegyptiacus</name>
    <dbReference type="NCBI Taxonomy" id="9407"/>
    <lineage>
        <taxon>Eukaryota</taxon>
        <taxon>Metazoa</taxon>
        <taxon>Chordata</taxon>
        <taxon>Craniata</taxon>
        <taxon>Vertebrata</taxon>
        <taxon>Euteleostomi</taxon>
        <taxon>Mammalia</taxon>
        <taxon>Eutheria</taxon>
        <taxon>Laurasiatheria</taxon>
        <taxon>Chiroptera</taxon>
        <taxon>Yinpterochiroptera</taxon>
        <taxon>Pteropodoidea</taxon>
        <taxon>Pteropodidae</taxon>
        <taxon>Rousettinae</taxon>
        <taxon>Rousettus</taxon>
    </lineage>
</organism>
<evidence type="ECO:0000313" key="2">
    <source>
        <dbReference type="Proteomes" id="UP000593571"/>
    </source>
</evidence>
<evidence type="ECO:0000313" key="1">
    <source>
        <dbReference type="EMBL" id="KAF6486963.1"/>
    </source>
</evidence>
<dbReference type="AlphaFoldDB" id="A0A7J8IQT9"/>